<proteinExistence type="predicted"/>
<gene>
    <name evidence="2" type="ORF">SMAX5B_007740</name>
</gene>
<feature type="region of interest" description="Disordered" evidence="1">
    <location>
        <begin position="83"/>
        <end position="112"/>
    </location>
</feature>
<evidence type="ECO:0000313" key="2">
    <source>
        <dbReference type="EMBL" id="AWO98083.1"/>
    </source>
</evidence>
<name>A0A2U9B2B6_SCOMX</name>
<evidence type="ECO:0000313" key="3">
    <source>
        <dbReference type="Proteomes" id="UP000246464"/>
    </source>
</evidence>
<organism evidence="2 3">
    <name type="scientific">Scophthalmus maximus</name>
    <name type="common">Turbot</name>
    <name type="synonym">Psetta maxima</name>
    <dbReference type="NCBI Taxonomy" id="52904"/>
    <lineage>
        <taxon>Eukaryota</taxon>
        <taxon>Metazoa</taxon>
        <taxon>Chordata</taxon>
        <taxon>Craniata</taxon>
        <taxon>Vertebrata</taxon>
        <taxon>Euteleostomi</taxon>
        <taxon>Actinopterygii</taxon>
        <taxon>Neopterygii</taxon>
        <taxon>Teleostei</taxon>
        <taxon>Neoteleostei</taxon>
        <taxon>Acanthomorphata</taxon>
        <taxon>Carangaria</taxon>
        <taxon>Pleuronectiformes</taxon>
        <taxon>Pleuronectoidei</taxon>
        <taxon>Scophthalmidae</taxon>
        <taxon>Scophthalmus</taxon>
    </lineage>
</organism>
<protein>
    <submittedName>
        <fullName evidence="2">Uncharacterized protein</fullName>
    </submittedName>
</protein>
<dbReference type="EMBL" id="CP026244">
    <property type="protein sequence ID" value="AWO98083.1"/>
    <property type="molecule type" value="Genomic_DNA"/>
</dbReference>
<dbReference type="Proteomes" id="UP000246464">
    <property type="component" value="Chromosome 2"/>
</dbReference>
<sequence>MSYIFSNFYLNKGLIPSIQDRKLIPTTECTAISSSVMVTFALVTSQTHGVYFRLPVLRDASIFNPTEVVKFVHHLIIRLEEKDREKRSGAENGSGKCLNGEPVKKKREDDKDGADAEILGTLTAGIVNSETPLPTCLLCAKEN</sequence>
<feature type="compositionally biased region" description="Basic and acidic residues" evidence="1">
    <location>
        <begin position="102"/>
        <end position="112"/>
    </location>
</feature>
<keyword evidence="3" id="KW-1185">Reference proteome</keyword>
<reference evidence="2 3" key="1">
    <citation type="submission" date="2017-12" db="EMBL/GenBank/DDBJ databases">
        <title>Integrating genomic resources of turbot (Scophthalmus maximus) in depth evaluation of genetic and physical mapping variation across individuals.</title>
        <authorList>
            <person name="Martinez P."/>
        </authorList>
    </citation>
    <scope>NUCLEOTIDE SEQUENCE [LARGE SCALE GENOMIC DNA]</scope>
</reference>
<dbReference type="AlphaFoldDB" id="A0A2U9B2B6"/>
<evidence type="ECO:0000256" key="1">
    <source>
        <dbReference type="SAM" id="MobiDB-lite"/>
    </source>
</evidence>
<accession>A0A2U9B2B6</accession>